<comment type="caution">
    <text evidence="5">The sequence shown here is derived from an EMBL/GenBank/DDBJ whole genome shotgun (WGS) entry which is preliminary data.</text>
</comment>
<dbReference type="Proteomes" id="UP000789752">
    <property type="component" value="Unassembled WGS sequence"/>
</dbReference>
<proteinExistence type="predicted"/>
<reference evidence="5 6" key="1">
    <citation type="submission" date="2021-04" db="EMBL/GenBank/DDBJ databases">
        <authorList>
            <person name="Vanwijnsberghe S."/>
        </authorList>
    </citation>
    <scope>NUCLEOTIDE SEQUENCE [LARGE SCALE GENOMIC DNA]</scope>
    <source>
        <strain evidence="5 6">LMG 32171</strain>
    </source>
</reference>
<feature type="domain" description="PsrA tetracyclin repressor-like C-terminal" evidence="4">
    <location>
        <begin position="118"/>
        <end position="224"/>
    </location>
</feature>
<dbReference type="EMBL" id="CAJQYY010000032">
    <property type="protein sequence ID" value="CAG4919018.1"/>
    <property type="molecule type" value="Genomic_DNA"/>
</dbReference>
<dbReference type="SUPFAM" id="SSF46689">
    <property type="entry name" value="Homeodomain-like"/>
    <property type="match status" value="1"/>
</dbReference>
<dbReference type="InterPro" id="IPR036271">
    <property type="entry name" value="Tet_transcr_reg_TetR-rel_C_sf"/>
</dbReference>
<accession>A0ABM8U9E0</accession>
<dbReference type="InterPro" id="IPR001647">
    <property type="entry name" value="HTH_TetR"/>
</dbReference>
<feature type="region of interest" description="Disordered" evidence="2">
    <location>
        <begin position="1"/>
        <end position="25"/>
    </location>
</feature>
<dbReference type="Pfam" id="PF17939">
    <property type="entry name" value="TetR_C_30"/>
    <property type="match status" value="1"/>
</dbReference>
<keyword evidence="6" id="KW-1185">Reference proteome</keyword>
<protein>
    <recommendedName>
        <fullName evidence="7">TetR family transcriptional regulator</fullName>
    </recommendedName>
</protein>
<evidence type="ECO:0000259" key="4">
    <source>
        <dbReference type="Pfam" id="PF17939"/>
    </source>
</evidence>
<evidence type="ECO:0000313" key="5">
    <source>
        <dbReference type="EMBL" id="CAG4919018.1"/>
    </source>
</evidence>
<evidence type="ECO:0000256" key="1">
    <source>
        <dbReference type="ARBA" id="ARBA00023125"/>
    </source>
</evidence>
<dbReference type="InterPro" id="IPR009057">
    <property type="entry name" value="Homeodomain-like_sf"/>
</dbReference>
<dbReference type="InterPro" id="IPR041586">
    <property type="entry name" value="PsrA_TetR_C"/>
</dbReference>
<evidence type="ECO:0000256" key="2">
    <source>
        <dbReference type="SAM" id="MobiDB-lite"/>
    </source>
</evidence>
<dbReference type="SUPFAM" id="SSF48498">
    <property type="entry name" value="Tetracyclin repressor-like, C-terminal domain"/>
    <property type="match status" value="1"/>
</dbReference>
<sequence length="235" mass="25446">MPSSAAPPVKRNAGRPRAGAADPVHAPDALPSTVALLIEIAERLFAENGVEAVSLSRIVNEGGQRNPSALHYHFGSRAGLVSQLLHMRLRHINAVRQQYLDRLEQKGQAGDVRAIVLATVRPLFDVVRKEAWGIYYVQVLAQTNLSPALRGFEATDPNVRDALTRAFDLIDKALPGIPAATIRRRFAFLTDTVIFSVARVLRETGREGATTTLLNQLVDFGTAGLAGGVARSVNR</sequence>
<keyword evidence="1" id="KW-0238">DNA-binding</keyword>
<feature type="domain" description="HTH tetR-type" evidence="3">
    <location>
        <begin position="37"/>
        <end position="83"/>
    </location>
</feature>
<dbReference type="Pfam" id="PF00440">
    <property type="entry name" value="TetR_N"/>
    <property type="match status" value="1"/>
</dbReference>
<dbReference type="Gene3D" id="1.10.357.10">
    <property type="entry name" value="Tetracycline Repressor, domain 2"/>
    <property type="match status" value="1"/>
</dbReference>
<evidence type="ECO:0008006" key="7">
    <source>
        <dbReference type="Google" id="ProtNLM"/>
    </source>
</evidence>
<evidence type="ECO:0000313" key="6">
    <source>
        <dbReference type="Proteomes" id="UP000789752"/>
    </source>
</evidence>
<organism evidence="5 6">
    <name type="scientific">Paraburkholderia gardini</name>
    <dbReference type="NCBI Taxonomy" id="2823469"/>
    <lineage>
        <taxon>Bacteria</taxon>
        <taxon>Pseudomonadati</taxon>
        <taxon>Pseudomonadota</taxon>
        <taxon>Betaproteobacteria</taxon>
        <taxon>Burkholderiales</taxon>
        <taxon>Burkholderiaceae</taxon>
        <taxon>Paraburkholderia</taxon>
    </lineage>
</organism>
<gene>
    <name evidence="5" type="ORF">R54767_04566</name>
</gene>
<evidence type="ECO:0000259" key="3">
    <source>
        <dbReference type="Pfam" id="PF00440"/>
    </source>
</evidence>
<name>A0ABM8U9E0_9BURK</name>